<evidence type="ECO:0000313" key="2">
    <source>
        <dbReference type="EMBL" id="VFK47784.1"/>
    </source>
</evidence>
<dbReference type="EMBL" id="CAADFW010000028">
    <property type="protein sequence ID" value="VFK58957.1"/>
    <property type="molecule type" value="Genomic_DNA"/>
</dbReference>
<keyword evidence="1" id="KW-0472">Membrane</keyword>
<organism evidence="3">
    <name type="scientific">Candidatus Kentrum sp. TC</name>
    <dbReference type="NCBI Taxonomy" id="2126339"/>
    <lineage>
        <taxon>Bacteria</taxon>
        <taxon>Pseudomonadati</taxon>
        <taxon>Pseudomonadota</taxon>
        <taxon>Gammaproteobacteria</taxon>
        <taxon>Candidatus Kentrum</taxon>
    </lineage>
</organism>
<keyword evidence="1" id="KW-1133">Transmembrane helix</keyword>
<reference evidence="3" key="1">
    <citation type="submission" date="2019-02" db="EMBL/GenBank/DDBJ databases">
        <authorList>
            <person name="Gruber-Vodicka R. H."/>
            <person name="Seah K. B. B."/>
        </authorList>
    </citation>
    <scope>NUCLEOTIDE SEQUENCE</scope>
    <source>
        <strain evidence="2">BECK_BZ123</strain>
        <strain evidence="3">BECK_BZ126</strain>
    </source>
</reference>
<evidence type="ECO:0000256" key="1">
    <source>
        <dbReference type="SAM" id="Phobius"/>
    </source>
</evidence>
<dbReference type="EMBL" id="CAADFS010000051">
    <property type="protein sequence ID" value="VFK47784.1"/>
    <property type="molecule type" value="Genomic_DNA"/>
</dbReference>
<evidence type="ECO:0000313" key="3">
    <source>
        <dbReference type="EMBL" id="VFK58957.1"/>
    </source>
</evidence>
<feature type="transmembrane region" description="Helical" evidence="1">
    <location>
        <begin position="91"/>
        <end position="109"/>
    </location>
</feature>
<sequence>MLFSEGRMSDYKSTRLLLEAFPSGPLLPADRGYDADWLREAPRGKGIDPPGRTAESIFPTIKRFTNIATKSKTRSPISKTGLVSQLAMSRCARIFFSAIHIVAIVIWWIQ</sequence>
<gene>
    <name evidence="2" type="ORF">BECKTC1821D_GA0114238_105118</name>
    <name evidence="3" type="ORF">BECKTC1821F_GA0114240_10285</name>
</gene>
<proteinExistence type="predicted"/>
<keyword evidence="1" id="KW-0812">Transmembrane</keyword>
<dbReference type="AlphaFoldDB" id="A0A450ZYX3"/>
<protein>
    <submittedName>
        <fullName evidence="2">Transposase, IS4 family</fullName>
    </submittedName>
</protein>
<name>A0A450ZYX3_9GAMM</name>
<accession>A0A450ZYX3</accession>